<proteinExistence type="predicted"/>
<dbReference type="Proteomes" id="UP000002527">
    <property type="component" value="Chromosome"/>
</dbReference>
<gene>
    <name evidence="2" type="ordered locus">BCE_1007</name>
</gene>
<dbReference type="KEGG" id="bca:BCE_1007"/>
<feature type="transmembrane region" description="Helical" evidence="1">
    <location>
        <begin position="48"/>
        <end position="67"/>
    </location>
</feature>
<accession>Q73CQ7</accession>
<organism evidence="2 3">
    <name type="scientific">Bacillus cereus (strain ATCC 10987 / NRS 248)</name>
    <dbReference type="NCBI Taxonomy" id="222523"/>
    <lineage>
        <taxon>Bacteria</taxon>
        <taxon>Bacillati</taxon>
        <taxon>Bacillota</taxon>
        <taxon>Bacilli</taxon>
        <taxon>Bacillales</taxon>
        <taxon>Bacillaceae</taxon>
        <taxon>Bacillus</taxon>
        <taxon>Bacillus cereus group</taxon>
    </lineage>
</organism>
<keyword evidence="1" id="KW-1133">Transmembrane helix</keyword>
<keyword evidence="1" id="KW-0812">Transmembrane</keyword>
<dbReference type="EMBL" id="AE017194">
    <property type="protein sequence ID" value="AAS39938.1"/>
    <property type="molecule type" value="Genomic_DNA"/>
</dbReference>
<name>Q73CQ7_BACC1</name>
<evidence type="ECO:0000256" key="1">
    <source>
        <dbReference type="SAM" id="Phobius"/>
    </source>
</evidence>
<protein>
    <submittedName>
        <fullName evidence="2">Uncharacterized protein</fullName>
    </submittedName>
</protein>
<sequence length="177" mass="20752">MVKQGDTLNHLEVFYLIILKLSGETNMSQWLSNDKIADHDFGGCILKFLLGMSIIFILILYPIYWLFFQEIEKPLVKNTSTNQANHIEITGISYGHLFDDKYIKIYFKEKNKLVEKTKIRVANFNIVNSSDLYEISWKDNTKVSIVMKFEYETKTLEYDFETEKMGGYMNSTNNNLL</sequence>
<reference evidence="2 3" key="1">
    <citation type="journal article" date="2004" name="Nucleic Acids Res.">
        <title>The genome sequence of Bacillus cereus ATCC 10987 reveals metabolic adaptations and a large plasmid related to Bacillus anthracis pXO1.</title>
        <authorList>
            <person name="Rasko D.A."/>
            <person name="Ravel J."/>
            <person name="Okstad O.A."/>
            <person name="Helgason E."/>
            <person name="Cer R.Z."/>
            <person name="Jiang L."/>
            <person name="Shores K.A."/>
            <person name="Fouts D.E."/>
            <person name="Tourasse N.J."/>
            <person name="Angiuoli S.V."/>
            <person name="Kolonay J."/>
            <person name="Nelson W.C."/>
            <person name="Kolsto A.-B."/>
            <person name="Fraser C.M."/>
            <person name="Read T.D."/>
        </authorList>
    </citation>
    <scope>NUCLEOTIDE SEQUENCE [LARGE SCALE GENOMIC DNA]</scope>
    <source>
        <strain evidence="3">ATCC 10987 / NRS 248</strain>
    </source>
</reference>
<dbReference type="AlphaFoldDB" id="Q73CQ7"/>
<evidence type="ECO:0000313" key="3">
    <source>
        <dbReference type="Proteomes" id="UP000002527"/>
    </source>
</evidence>
<keyword evidence="1" id="KW-0472">Membrane</keyword>
<dbReference type="HOGENOM" id="CLU_1727656_0_0_9"/>
<evidence type="ECO:0000313" key="2">
    <source>
        <dbReference type="EMBL" id="AAS39938.1"/>
    </source>
</evidence>